<accession>A0A1I0ETY9</accession>
<feature type="non-terminal residue" evidence="2">
    <location>
        <position position="84"/>
    </location>
</feature>
<dbReference type="AlphaFoldDB" id="A0A1I0ETY9"/>
<dbReference type="EMBL" id="FOHN01000025">
    <property type="protein sequence ID" value="SET48860.1"/>
    <property type="molecule type" value="Genomic_DNA"/>
</dbReference>
<evidence type="ECO:0000313" key="2">
    <source>
        <dbReference type="EMBL" id="SET48860.1"/>
    </source>
</evidence>
<protein>
    <recommendedName>
        <fullName evidence="4">Transposase</fullName>
    </recommendedName>
</protein>
<dbReference type="InterPro" id="IPR002514">
    <property type="entry name" value="Transposase_8"/>
</dbReference>
<dbReference type="Pfam" id="PF01527">
    <property type="entry name" value="HTH_Tnp_1"/>
    <property type="match status" value="1"/>
</dbReference>
<dbReference type="GO" id="GO:0006313">
    <property type="term" value="P:DNA transposition"/>
    <property type="evidence" value="ECO:0007669"/>
    <property type="project" value="InterPro"/>
</dbReference>
<evidence type="ECO:0008006" key="4">
    <source>
        <dbReference type="Google" id="ProtNLM"/>
    </source>
</evidence>
<gene>
    <name evidence="1" type="ORF">SAMN04487772_1161</name>
    <name evidence="2" type="ORF">SAMN04487772_1251</name>
</gene>
<name>A0A1I0ETY9_9FIRM</name>
<organism evidence="2 3">
    <name type="scientific">[Clostridium] polysaccharolyticum</name>
    <dbReference type="NCBI Taxonomy" id="29364"/>
    <lineage>
        <taxon>Bacteria</taxon>
        <taxon>Bacillati</taxon>
        <taxon>Bacillota</taxon>
        <taxon>Clostridia</taxon>
        <taxon>Lachnospirales</taxon>
        <taxon>Lachnospiraceae</taxon>
    </lineage>
</organism>
<proteinExistence type="predicted"/>
<dbReference type="NCBIfam" id="NF047593">
    <property type="entry name" value="IS66_ISAeme5_TnpA"/>
    <property type="match status" value="1"/>
</dbReference>
<dbReference type="EMBL" id="FOHN01000016">
    <property type="protein sequence ID" value="SET34447.1"/>
    <property type="molecule type" value="Genomic_DNA"/>
</dbReference>
<reference evidence="2 3" key="1">
    <citation type="submission" date="2016-10" db="EMBL/GenBank/DDBJ databases">
        <authorList>
            <person name="de Groot N.N."/>
        </authorList>
    </citation>
    <scope>NUCLEOTIDE SEQUENCE [LARGE SCALE GENOMIC DNA]</scope>
    <source>
        <strain evidence="2 3">DSM 1801</strain>
    </source>
</reference>
<keyword evidence="3" id="KW-1185">Reference proteome</keyword>
<dbReference type="GO" id="GO:0003677">
    <property type="term" value="F:DNA binding"/>
    <property type="evidence" value="ECO:0007669"/>
    <property type="project" value="InterPro"/>
</dbReference>
<sequence length="84" mass="9880">MEKRKYTSKQEREQHIQNFLSSGKTSLSWCQENNIKPSTFGKWLHDYQTKKQEVKFIPLKPKQNTSQQSSTGEILIEIGVCRLH</sequence>
<dbReference type="RefSeq" id="WP_092478196.1">
    <property type="nucleotide sequence ID" value="NZ_FOHN01000016.1"/>
</dbReference>
<evidence type="ECO:0000313" key="1">
    <source>
        <dbReference type="EMBL" id="SET34447.1"/>
    </source>
</evidence>
<dbReference type="GO" id="GO:0004803">
    <property type="term" value="F:transposase activity"/>
    <property type="evidence" value="ECO:0007669"/>
    <property type="project" value="InterPro"/>
</dbReference>
<dbReference type="Proteomes" id="UP000199800">
    <property type="component" value="Unassembled WGS sequence"/>
</dbReference>
<evidence type="ECO:0000313" key="3">
    <source>
        <dbReference type="Proteomes" id="UP000199800"/>
    </source>
</evidence>